<sequence>SRVWACMLQLIVFFQHHLRKYKYKVNRRRFMKIADEVYDGYKKIYDEYGKK</sequence>
<proteinExistence type="predicted"/>
<name>X1RQ80_9ZZZZ</name>
<comment type="caution">
    <text evidence="1">The sequence shown here is derived from an EMBL/GenBank/DDBJ whole genome shotgun (WGS) entry which is preliminary data.</text>
</comment>
<organism evidence="1">
    <name type="scientific">marine sediment metagenome</name>
    <dbReference type="NCBI Taxonomy" id="412755"/>
    <lineage>
        <taxon>unclassified sequences</taxon>
        <taxon>metagenomes</taxon>
        <taxon>ecological metagenomes</taxon>
    </lineage>
</organism>
<dbReference type="EMBL" id="BARV01038172">
    <property type="protein sequence ID" value="GAI57669.1"/>
    <property type="molecule type" value="Genomic_DNA"/>
</dbReference>
<protein>
    <submittedName>
        <fullName evidence="1">Uncharacterized protein</fullName>
    </submittedName>
</protein>
<reference evidence="1" key="1">
    <citation type="journal article" date="2014" name="Front. Microbiol.">
        <title>High frequency of phylogenetically diverse reductive dehalogenase-homologous genes in deep subseafloor sedimentary metagenomes.</title>
        <authorList>
            <person name="Kawai M."/>
            <person name="Futagami T."/>
            <person name="Toyoda A."/>
            <person name="Takaki Y."/>
            <person name="Nishi S."/>
            <person name="Hori S."/>
            <person name="Arai W."/>
            <person name="Tsubouchi T."/>
            <person name="Morono Y."/>
            <person name="Uchiyama I."/>
            <person name="Ito T."/>
            <person name="Fujiyama A."/>
            <person name="Inagaki F."/>
            <person name="Takami H."/>
        </authorList>
    </citation>
    <scope>NUCLEOTIDE SEQUENCE</scope>
    <source>
        <strain evidence="1">Expedition CK06-06</strain>
    </source>
</reference>
<evidence type="ECO:0000313" key="1">
    <source>
        <dbReference type="EMBL" id="GAI57669.1"/>
    </source>
</evidence>
<dbReference type="AlphaFoldDB" id="X1RQ80"/>
<gene>
    <name evidence="1" type="ORF">S06H3_58883</name>
</gene>
<feature type="non-terminal residue" evidence="1">
    <location>
        <position position="1"/>
    </location>
</feature>
<accession>X1RQ80</accession>